<dbReference type="Proteomes" id="UP001589789">
    <property type="component" value="Unassembled WGS sequence"/>
</dbReference>
<evidence type="ECO:0000313" key="2">
    <source>
        <dbReference type="Proteomes" id="UP001589789"/>
    </source>
</evidence>
<dbReference type="Pfam" id="PF01527">
    <property type="entry name" value="HTH_Tnp_1"/>
    <property type="match status" value="1"/>
</dbReference>
<proteinExistence type="predicted"/>
<dbReference type="PANTHER" id="PTHR33215:SF13">
    <property type="entry name" value="PROTEIN DISTAL ANTENNA"/>
    <property type="match status" value="1"/>
</dbReference>
<gene>
    <name evidence="1" type="ORF">ACFFIC_09850</name>
</gene>
<dbReference type="RefSeq" id="WP_377049996.1">
    <property type="nucleotide sequence ID" value="NZ_JBHLVZ010000018.1"/>
</dbReference>
<protein>
    <submittedName>
        <fullName evidence="1">Transposase</fullName>
    </submittedName>
</protein>
<sequence>MTSKTRREFTEEFKREAVLLLESSGRPLMQVAKEFGIQPSMLRNWRARGRAPAGSAAGHTGVGKVLLPASAEQAEIRRLQKELERARMERDIPKELAQQS</sequence>
<dbReference type="PANTHER" id="PTHR33215">
    <property type="entry name" value="PROTEIN DISTAL ANTENNA"/>
    <property type="match status" value="1"/>
</dbReference>
<comment type="caution">
    <text evidence="1">The sequence shown here is derived from an EMBL/GenBank/DDBJ whole genome shotgun (WGS) entry which is preliminary data.</text>
</comment>
<dbReference type="Gene3D" id="1.10.10.60">
    <property type="entry name" value="Homeodomain-like"/>
    <property type="match status" value="1"/>
</dbReference>
<accession>A0ABV6IR76</accession>
<keyword evidence="2" id="KW-1185">Reference proteome</keyword>
<dbReference type="InterPro" id="IPR009057">
    <property type="entry name" value="Homeodomain-like_sf"/>
</dbReference>
<reference evidence="1 2" key="1">
    <citation type="submission" date="2024-09" db="EMBL/GenBank/DDBJ databases">
        <authorList>
            <person name="Sun Q."/>
            <person name="Mori K."/>
        </authorList>
    </citation>
    <scope>NUCLEOTIDE SEQUENCE [LARGE SCALE GENOMIC DNA]</scope>
    <source>
        <strain evidence="1 2">CCM 7468</strain>
    </source>
</reference>
<name>A0ABV6IR76_9PROT</name>
<dbReference type="EMBL" id="JBHLVZ010000018">
    <property type="protein sequence ID" value="MFC0385852.1"/>
    <property type="molecule type" value="Genomic_DNA"/>
</dbReference>
<dbReference type="InterPro" id="IPR051839">
    <property type="entry name" value="RD_transcriptional_regulator"/>
</dbReference>
<dbReference type="SUPFAM" id="SSF46689">
    <property type="entry name" value="Homeodomain-like"/>
    <property type="match status" value="1"/>
</dbReference>
<dbReference type="InterPro" id="IPR002514">
    <property type="entry name" value="Transposase_8"/>
</dbReference>
<organism evidence="1 2">
    <name type="scientific">Muricoccus vinaceus</name>
    <dbReference type="NCBI Taxonomy" id="424704"/>
    <lineage>
        <taxon>Bacteria</taxon>
        <taxon>Pseudomonadati</taxon>
        <taxon>Pseudomonadota</taxon>
        <taxon>Alphaproteobacteria</taxon>
        <taxon>Acetobacterales</taxon>
        <taxon>Roseomonadaceae</taxon>
        <taxon>Muricoccus</taxon>
    </lineage>
</organism>
<evidence type="ECO:0000313" key="1">
    <source>
        <dbReference type="EMBL" id="MFC0385852.1"/>
    </source>
</evidence>